<dbReference type="EMBL" id="JABYQT010000003">
    <property type="protein sequence ID" value="MBZ5487263.1"/>
    <property type="molecule type" value="Genomic_DNA"/>
</dbReference>
<evidence type="ECO:0000313" key="1">
    <source>
        <dbReference type="EMBL" id="MBZ5487263.1"/>
    </source>
</evidence>
<accession>A0ACC5VSJ7</accession>
<reference evidence="1" key="1">
    <citation type="submission" date="2020-06" db="EMBL/GenBank/DDBJ databases">
        <title>Whole Genome Sequence of Halomonas aquamarina MB598.</title>
        <authorList>
            <person name="Pervaiz M."/>
            <person name="Fariq A."/>
            <person name="Yasmin A."/>
            <person name="Welch M."/>
        </authorList>
    </citation>
    <scope>NUCLEOTIDE SEQUENCE</scope>
    <source>
        <strain evidence="1">MB598</strain>
    </source>
</reference>
<comment type="caution">
    <text evidence="1">The sequence shown here is derived from an EMBL/GenBank/DDBJ whole genome shotgun (WGS) entry which is preliminary data.</text>
</comment>
<name>A0ACC5VSJ7_9GAMM</name>
<dbReference type="Proteomes" id="UP001319846">
    <property type="component" value="Unassembled WGS sequence"/>
</dbReference>
<keyword evidence="2" id="KW-1185">Reference proteome</keyword>
<sequence>MSEFYHHQQQFDNTFEQLPHYKAYPRMAPFVGSLYGHCGPKILLVAESHYLPPESSLHLDAQRWYAGSQADLGTDDQPGWIYTRKIIDKEHGQWVARGHEIYRRLNRALGEAGYEGDGNLFRYVAFMNGFQRPAVTGKSLNVQPEDLEVARQTLNGVIDIIEPDRVIFVSTKAKRHLSKHLEIASSGVPHPASAWWYRASRLGTGKERFIRHVSGV</sequence>
<gene>
    <name evidence="1" type="ORF">HW452_06965</name>
</gene>
<organism evidence="1 2">
    <name type="scientific">Vreelandella aquamarina</name>
    <dbReference type="NCBI Taxonomy" id="77097"/>
    <lineage>
        <taxon>Bacteria</taxon>
        <taxon>Pseudomonadati</taxon>
        <taxon>Pseudomonadota</taxon>
        <taxon>Gammaproteobacteria</taxon>
        <taxon>Oceanospirillales</taxon>
        <taxon>Halomonadaceae</taxon>
        <taxon>Vreelandella</taxon>
    </lineage>
</organism>
<protein>
    <submittedName>
        <fullName evidence="1">Uncharacterized protein</fullName>
    </submittedName>
</protein>
<evidence type="ECO:0000313" key="2">
    <source>
        <dbReference type="Proteomes" id="UP001319846"/>
    </source>
</evidence>
<proteinExistence type="predicted"/>